<keyword evidence="1" id="KW-0472">Membrane</keyword>
<dbReference type="Proteomes" id="UP000176253">
    <property type="component" value="Unassembled WGS sequence"/>
</dbReference>
<dbReference type="STRING" id="1798383.A3D78_06610"/>
<sequence>MLQTYQMSIDEPIGSLCKLISQFSLFFDLSVFLVIVIYRLLLCHLERREAELPEVERSLEDITNLYRSLHSPALGGIGRDDVICYKLFFMEN</sequence>
<keyword evidence="1" id="KW-0812">Transmembrane</keyword>
<accession>A0A1F5ZWY8</accession>
<dbReference type="EMBL" id="MFJM01000050">
    <property type="protein sequence ID" value="OGG16960.1"/>
    <property type="molecule type" value="Genomic_DNA"/>
</dbReference>
<comment type="caution">
    <text evidence="2">The sequence shown here is derived from an EMBL/GenBank/DDBJ whole genome shotgun (WGS) entry which is preliminary data.</text>
</comment>
<evidence type="ECO:0000313" key="3">
    <source>
        <dbReference type="Proteomes" id="UP000176253"/>
    </source>
</evidence>
<keyword evidence="1" id="KW-1133">Transmembrane helix</keyword>
<evidence type="ECO:0000313" key="2">
    <source>
        <dbReference type="EMBL" id="OGG16960.1"/>
    </source>
</evidence>
<proteinExistence type="predicted"/>
<feature type="transmembrane region" description="Helical" evidence="1">
    <location>
        <begin position="20"/>
        <end position="41"/>
    </location>
</feature>
<reference evidence="2 3" key="1">
    <citation type="journal article" date="2016" name="Nat. Commun.">
        <title>Thousands of microbial genomes shed light on interconnected biogeochemical processes in an aquifer system.</title>
        <authorList>
            <person name="Anantharaman K."/>
            <person name="Brown C.T."/>
            <person name="Hug L.A."/>
            <person name="Sharon I."/>
            <person name="Castelle C.J."/>
            <person name="Probst A.J."/>
            <person name="Thomas B.C."/>
            <person name="Singh A."/>
            <person name="Wilkins M.J."/>
            <person name="Karaoz U."/>
            <person name="Brodie E.L."/>
            <person name="Williams K.H."/>
            <person name="Hubbard S.S."/>
            <person name="Banfield J.F."/>
        </authorList>
    </citation>
    <scope>NUCLEOTIDE SEQUENCE [LARGE SCALE GENOMIC DNA]</scope>
</reference>
<protein>
    <submittedName>
        <fullName evidence="2">Uncharacterized protein</fullName>
    </submittedName>
</protein>
<name>A0A1F5ZWY8_9BACT</name>
<dbReference type="AlphaFoldDB" id="A0A1F5ZWY8"/>
<organism evidence="2 3">
    <name type="scientific">Candidatus Gottesmanbacteria bacterium RIFCSPHIGHO2_02_FULL_39_14</name>
    <dbReference type="NCBI Taxonomy" id="1798383"/>
    <lineage>
        <taxon>Bacteria</taxon>
        <taxon>Candidatus Gottesmaniibacteriota</taxon>
    </lineage>
</organism>
<evidence type="ECO:0000256" key="1">
    <source>
        <dbReference type="SAM" id="Phobius"/>
    </source>
</evidence>
<gene>
    <name evidence="2" type="ORF">A3D78_06610</name>
</gene>